<organism evidence="1 2">
    <name type="scientific">Echinicola strongylocentroti</name>
    <dbReference type="NCBI Taxonomy" id="1795355"/>
    <lineage>
        <taxon>Bacteria</taxon>
        <taxon>Pseudomonadati</taxon>
        <taxon>Bacteroidota</taxon>
        <taxon>Cytophagia</taxon>
        <taxon>Cytophagales</taxon>
        <taxon>Cyclobacteriaceae</taxon>
        <taxon>Echinicola</taxon>
    </lineage>
</organism>
<evidence type="ECO:0000313" key="2">
    <source>
        <dbReference type="Proteomes" id="UP000248688"/>
    </source>
</evidence>
<reference evidence="1 2" key="1">
    <citation type="submission" date="2018-06" db="EMBL/GenBank/DDBJ databases">
        <title>Echinicola strongylocentroti sp. nov., isolated from a sea urchin Strongylocentrotus intermedius.</title>
        <authorList>
            <person name="Bae S.S."/>
        </authorList>
    </citation>
    <scope>NUCLEOTIDE SEQUENCE [LARGE SCALE GENOMIC DNA]</scope>
    <source>
        <strain evidence="1 2">MEBiC08714</strain>
    </source>
</reference>
<proteinExistence type="predicted"/>
<name>A0A2Z4IL40_9BACT</name>
<dbReference type="RefSeq" id="WP_112785195.1">
    <property type="nucleotide sequence ID" value="NZ_CP030041.1"/>
</dbReference>
<keyword evidence="2" id="KW-1185">Reference proteome</keyword>
<gene>
    <name evidence="1" type="ORF">DN752_17730</name>
</gene>
<dbReference type="KEGG" id="est:DN752_17730"/>
<protein>
    <submittedName>
        <fullName evidence="1">Uncharacterized protein</fullName>
    </submittedName>
</protein>
<dbReference type="EMBL" id="CP030041">
    <property type="protein sequence ID" value="AWW31822.1"/>
    <property type="molecule type" value="Genomic_DNA"/>
</dbReference>
<dbReference type="AlphaFoldDB" id="A0A2Z4IL40"/>
<evidence type="ECO:0000313" key="1">
    <source>
        <dbReference type="EMBL" id="AWW31822.1"/>
    </source>
</evidence>
<dbReference type="OrthoDB" id="842604at2"/>
<dbReference type="Proteomes" id="UP000248688">
    <property type="component" value="Chromosome"/>
</dbReference>
<accession>A0A2Z4IL40</accession>
<sequence>MKTIKKPHQSTAHHFTYPDAVHVFHRADVKPEKPDGTVDIYVEHKVFASQEALDKGASQVDFASQVITVPASDLAAFNKLVQANIK</sequence>